<protein>
    <submittedName>
        <fullName evidence="1 2">Head morphogenesis protein</fullName>
    </submittedName>
</protein>
<reference evidence="2 3" key="3">
    <citation type="submission" date="2013-10" db="EMBL/GenBank/DDBJ databases">
        <title>Identification of broad host specificity determinant of Edwardsiella ictaluri specific bacteriophages.</title>
        <authorList>
            <person name="Hossain M.J."/>
            <person name="Carrias A."/>
            <person name="Terhune J.S."/>
            <person name="Liles M.R."/>
        </authorList>
    </citation>
    <scope>NUCLEOTIDE SEQUENCE [LARGE SCALE GENOMIC DNA]</scope>
</reference>
<reference evidence="1" key="1">
    <citation type="submission" date="2010-12" db="EMBL/GenBank/DDBJ databases">
        <authorList>
            <person name="Carrias A.A."/>
            <person name="Welch T.J."/>
            <person name="Waldbieser G.C."/>
            <person name="Mead D.A."/>
            <person name="Terhune J.S."/>
            <person name="Liles M.R."/>
        </authorList>
    </citation>
    <scope>NUCLEOTIDE SEQUENCE</scope>
</reference>
<evidence type="ECO:0000313" key="1">
    <source>
        <dbReference type="EMBL" id="ADV36426.1"/>
    </source>
</evidence>
<dbReference type="InterPro" id="IPR017029">
    <property type="entry name" value="Phage_head_put"/>
</dbReference>
<organism evidence="1">
    <name type="scientific">Edwardsiella phage eiAU</name>
    <dbReference type="NCBI Taxonomy" id="945083"/>
    <lineage>
        <taxon>Viruses</taxon>
        <taxon>Duplodnaviria</taxon>
        <taxon>Heunggongvirae</taxon>
        <taxon>Uroviricota</taxon>
        <taxon>Caudoviricetes</taxon>
        <taxon>Eiauvirus</taxon>
        <taxon>Eiauvirus eiAU</taxon>
    </lineage>
</organism>
<evidence type="ECO:0000313" key="3">
    <source>
        <dbReference type="Proteomes" id="UP000019124"/>
    </source>
</evidence>
<sequence length="375" mass="41331">MMKASDKLADLLIRRHIFVQRFSNGQAAKVLRAIKRLAPRVAEVLAAALASEKVRGAVITPAQLRRALRKVDSTISEALRDDFAELATSMEEFADTEASFYADALTTAIRPALIPGAVVPIAAITGAQVAAAAFSAPFQGNTLLSWPDDLAAWAKRLITNQVRAGYLMGKPTMEIVAGVKATWQGKFSSGVSSVVKSAVNHYSATARELMVSANADVVKCRRWLSTLDTHTSPMCQLRDRLFYPLKVKADTEGSADRELKKHIAGSQYGAGPGKLHYCCRSTETWVIRGLDDWPDSTRPALKTDPATGRYMSESVSEGTTYFEWVQRQPRHVLEEIYGIERADQILRGLKVPKMFNDSGELYTIAQLKNKGLWRD</sequence>
<dbReference type="EMBL" id="KF772233">
    <property type="protein sequence ID" value="AHG23460.1"/>
    <property type="molecule type" value="Genomic_DNA"/>
</dbReference>
<accession>E7EKS1</accession>
<dbReference type="EMBL" id="HQ824579">
    <property type="protein sequence ID" value="ADV36426.1"/>
    <property type="molecule type" value="Genomic_DNA"/>
</dbReference>
<reference evidence="1" key="2">
    <citation type="journal article" date="2011" name="Virol. J.">
        <title>Comparative genomic analysis of bacteriophages specific to the channel catfish pathogen Edwardsiella ictaluri.</title>
        <authorList>
            <person name="Carrias A."/>
            <person name="Welch T.J."/>
            <person name="Waldbieser G.C."/>
            <person name="Mead D.A."/>
            <person name="Terhune J.S."/>
            <person name="Liles M.R."/>
        </authorList>
    </citation>
    <scope>NUCLEOTIDE SEQUENCE</scope>
</reference>
<keyword evidence="3" id="KW-1185">Reference proteome</keyword>
<name>E7EKS1_9CAUD</name>
<dbReference type="PIRSF" id="PIRSF034565">
    <property type="entry name" value="UCP034565"/>
    <property type="match status" value="1"/>
</dbReference>
<gene>
    <name evidence="1" type="primary">eiAUOrf32</name>
    <name evidence="2" type="ORF">P858_44</name>
</gene>
<proteinExistence type="predicted"/>
<evidence type="ECO:0000313" key="2">
    <source>
        <dbReference type="EMBL" id="AHG23460.1"/>
    </source>
</evidence>
<dbReference type="Proteomes" id="UP000019124">
    <property type="component" value="Segment"/>
</dbReference>